<dbReference type="InterPro" id="IPR000424">
    <property type="entry name" value="Primosome_PriB/ssb"/>
</dbReference>
<dbReference type="RefSeq" id="WP_097244673.1">
    <property type="nucleotide sequence ID" value="NZ_OBEG01000002.1"/>
</dbReference>
<evidence type="ECO:0000313" key="5">
    <source>
        <dbReference type="Proteomes" id="UP000219565"/>
    </source>
</evidence>
<dbReference type="GO" id="GO:0006260">
    <property type="term" value="P:DNA replication"/>
    <property type="evidence" value="ECO:0007669"/>
    <property type="project" value="InterPro"/>
</dbReference>
<dbReference type="Pfam" id="PF00436">
    <property type="entry name" value="SSB"/>
    <property type="match status" value="1"/>
</dbReference>
<dbReference type="PROSITE" id="PS50935">
    <property type="entry name" value="SSB"/>
    <property type="match status" value="1"/>
</dbReference>
<dbReference type="InterPro" id="IPR012340">
    <property type="entry name" value="NA-bd_OB-fold"/>
</dbReference>
<dbReference type="GO" id="GO:0003697">
    <property type="term" value="F:single-stranded DNA binding"/>
    <property type="evidence" value="ECO:0007669"/>
    <property type="project" value="InterPro"/>
</dbReference>
<gene>
    <name evidence="4" type="ORF">SAMN04244553_1930</name>
</gene>
<keyword evidence="5" id="KW-1185">Reference proteome</keyword>
<organism evidence="4 5">
    <name type="scientific">Nocardia amikacinitolerans</name>
    <dbReference type="NCBI Taxonomy" id="756689"/>
    <lineage>
        <taxon>Bacteria</taxon>
        <taxon>Bacillati</taxon>
        <taxon>Actinomycetota</taxon>
        <taxon>Actinomycetes</taxon>
        <taxon>Mycobacteriales</taxon>
        <taxon>Nocardiaceae</taxon>
        <taxon>Nocardia</taxon>
    </lineage>
</organism>
<protein>
    <recommendedName>
        <fullName evidence="2 3">Single-stranded DNA-binding protein</fullName>
    </recommendedName>
</protein>
<dbReference type="NCBIfam" id="TIGR00621">
    <property type="entry name" value="ssb"/>
    <property type="match status" value="1"/>
</dbReference>
<dbReference type="PIRSF" id="PIRSF002070">
    <property type="entry name" value="SSB"/>
    <property type="match status" value="1"/>
</dbReference>
<dbReference type="CDD" id="cd04496">
    <property type="entry name" value="SSB_OBF"/>
    <property type="match status" value="1"/>
</dbReference>
<sequence>MANHVTVTITGHLADNPEPRVTNTGKLVTNFTVISNDRRFDRDRNEWIDAAKTVIRINCWGDLAQLAGDSLTKGCRVTVTGHRLTVDPYIGRDAKPRAALELTADTVAVDLKGQTAQITRYARNGSTSTDATEPPF</sequence>
<accession>A0A285L624</accession>
<dbReference type="SUPFAM" id="SSF50249">
    <property type="entry name" value="Nucleic acid-binding proteins"/>
    <property type="match status" value="1"/>
</dbReference>
<name>A0A285L624_9NOCA</name>
<reference evidence="5" key="1">
    <citation type="submission" date="2017-09" db="EMBL/GenBank/DDBJ databases">
        <authorList>
            <person name="Varghese N."/>
            <person name="Submissions S."/>
        </authorList>
    </citation>
    <scope>NUCLEOTIDE SEQUENCE [LARGE SCALE GENOMIC DNA]</scope>
    <source>
        <strain evidence="5">DSM 45537</strain>
    </source>
</reference>
<proteinExistence type="predicted"/>
<dbReference type="EMBL" id="OBEG01000002">
    <property type="protein sequence ID" value="SNY80368.1"/>
    <property type="molecule type" value="Genomic_DNA"/>
</dbReference>
<evidence type="ECO:0000313" key="4">
    <source>
        <dbReference type="EMBL" id="SNY80368.1"/>
    </source>
</evidence>
<evidence type="ECO:0000256" key="2">
    <source>
        <dbReference type="PIRNR" id="PIRNR002070"/>
    </source>
</evidence>
<evidence type="ECO:0000256" key="3">
    <source>
        <dbReference type="RuleBase" id="RU000524"/>
    </source>
</evidence>
<evidence type="ECO:0000256" key="1">
    <source>
        <dbReference type="ARBA" id="ARBA00023125"/>
    </source>
</evidence>
<keyword evidence="1 2" id="KW-0238">DNA-binding</keyword>
<dbReference type="Proteomes" id="UP000219565">
    <property type="component" value="Unassembled WGS sequence"/>
</dbReference>
<dbReference type="AlphaFoldDB" id="A0A285L624"/>
<dbReference type="InterPro" id="IPR011344">
    <property type="entry name" value="ssDNA-bd"/>
</dbReference>
<dbReference type="Gene3D" id="2.40.50.140">
    <property type="entry name" value="Nucleic acid-binding proteins"/>
    <property type="match status" value="1"/>
</dbReference>